<dbReference type="AlphaFoldDB" id="A0AA38T2T1"/>
<name>A0AA38T2T1_9ASTR</name>
<keyword evidence="1" id="KW-0863">Zinc-finger</keyword>
<feature type="region of interest" description="Disordered" evidence="2">
    <location>
        <begin position="173"/>
        <end position="193"/>
    </location>
</feature>
<comment type="caution">
    <text evidence="4">The sequence shown here is derived from an EMBL/GenBank/DDBJ whole genome shotgun (WGS) entry which is preliminary data.</text>
</comment>
<reference evidence="4" key="1">
    <citation type="submission" date="2023-03" db="EMBL/GenBank/DDBJ databases">
        <title>Chromosome-scale reference genome and RAD-based genetic map of yellow starthistle (Centaurea solstitialis) reveal putative structural variation and QTLs associated with invader traits.</title>
        <authorList>
            <person name="Reatini B."/>
            <person name="Cang F.A."/>
            <person name="Jiang Q."/>
            <person name="Mckibben M.T.W."/>
            <person name="Barker M.S."/>
            <person name="Rieseberg L.H."/>
            <person name="Dlugosch K.M."/>
        </authorList>
    </citation>
    <scope>NUCLEOTIDE SEQUENCE</scope>
    <source>
        <strain evidence="4">CAN-66</strain>
        <tissue evidence="4">Leaf</tissue>
    </source>
</reference>
<feature type="compositionally biased region" description="Acidic residues" evidence="2">
    <location>
        <begin position="180"/>
        <end position="192"/>
    </location>
</feature>
<dbReference type="SUPFAM" id="SSF57756">
    <property type="entry name" value="Retrovirus zinc finger-like domains"/>
    <property type="match status" value="1"/>
</dbReference>
<sequence>MDKPGSRCDLLVSYNIGHGNPVTILHIILTEQHKTLKSNLIRDTKDVKSTSLALISESPQPSNPVSTVTITEIEDSDSDHVSDTETELNESLALFSKHFKKFGRKGNFRKSKPLSLTNKAETPSGDKASATCFKCQGKGHYATECSFQGGQILEAEGEILQAEIQRKGEGLIAEGKGWDDSSDNSSDEEDTTEATCLMAIIEEAEPVLMAQLEDIPEEVPATPTSSSLPP</sequence>
<dbReference type="Pfam" id="PF00098">
    <property type="entry name" value="zf-CCHC"/>
    <property type="match status" value="1"/>
</dbReference>
<dbReference type="GO" id="GO:0008270">
    <property type="term" value="F:zinc ion binding"/>
    <property type="evidence" value="ECO:0007669"/>
    <property type="project" value="UniProtKB-KW"/>
</dbReference>
<evidence type="ECO:0000313" key="4">
    <source>
        <dbReference type="EMBL" id="KAJ9553350.1"/>
    </source>
</evidence>
<evidence type="ECO:0000256" key="1">
    <source>
        <dbReference type="PROSITE-ProRule" id="PRU00047"/>
    </source>
</evidence>
<gene>
    <name evidence="4" type="ORF">OSB04_017395</name>
</gene>
<dbReference type="EMBL" id="JARYMX010000004">
    <property type="protein sequence ID" value="KAJ9553350.1"/>
    <property type="molecule type" value="Genomic_DNA"/>
</dbReference>
<protein>
    <recommendedName>
        <fullName evidence="3">CCHC-type domain-containing protein</fullName>
    </recommendedName>
</protein>
<dbReference type="Proteomes" id="UP001172457">
    <property type="component" value="Chromosome 4"/>
</dbReference>
<evidence type="ECO:0000256" key="2">
    <source>
        <dbReference type="SAM" id="MobiDB-lite"/>
    </source>
</evidence>
<feature type="domain" description="CCHC-type" evidence="3">
    <location>
        <begin position="132"/>
        <end position="145"/>
    </location>
</feature>
<proteinExistence type="predicted"/>
<evidence type="ECO:0000259" key="3">
    <source>
        <dbReference type="PROSITE" id="PS50158"/>
    </source>
</evidence>
<keyword evidence="5" id="KW-1185">Reference proteome</keyword>
<dbReference type="InterPro" id="IPR001878">
    <property type="entry name" value="Znf_CCHC"/>
</dbReference>
<dbReference type="GO" id="GO:0003676">
    <property type="term" value="F:nucleic acid binding"/>
    <property type="evidence" value="ECO:0007669"/>
    <property type="project" value="InterPro"/>
</dbReference>
<accession>A0AA38T2T1</accession>
<keyword evidence="1" id="KW-0479">Metal-binding</keyword>
<evidence type="ECO:0000313" key="5">
    <source>
        <dbReference type="Proteomes" id="UP001172457"/>
    </source>
</evidence>
<organism evidence="4 5">
    <name type="scientific">Centaurea solstitialis</name>
    <name type="common">yellow star-thistle</name>
    <dbReference type="NCBI Taxonomy" id="347529"/>
    <lineage>
        <taxon>Eukaryota</taxon>
        <taxon>Viridiplantae</taxon>
        <taxon>Streptophyta</taxon>
        <taxon>Embryophyta</taxon>
        <taxon>Tracheophyta</taxon>
        <taxon>Spermatophyta</taxon>
        <taxon>Magnoliopsida</taxon>
        <taxon>eudicotyledons</taxon>
        <taxon>Gunneridae</taxon>
        <taxon>Pentapetalae</taxon>
        <taxon>asterids</taxon>
        <taxon>campanulids</taxon>
        <taxon>Asterales</taxon>
        <taxon>Asteraceae</taxon>
        <taxon>Carduoideae</taxon>
        <taxon>Cardueae</taxon>
        <taxon>Centaureinae</taxon>
        <taxon>Centaurea</taxon>
    </lineage>
</organism>
<keyword evidence="1" id="KW-0862">Zinc</keyword>
<dbReference type="InterPro" id="IPR036875">
    <property type="entry name" value="Znf_CCHC_sf"/>
</dbReference>
<dbReference type="PROSITE" id="PS50158">
    <property type="entry name" value="ZF_CCHC"/>
    <property type="match status" value="1"/>
</dbReference>